<reference evidence="2 3" key="1">
    <citation type="submission" date="2024-10" db="EMBL/GenBank/DDBJ databases">
        <title>Updated reference genomes for cyclostephanoid diatoms.</title>
        <authorList>
            <person name="Roberts W.R."/>
            <person name="Alverson A.J."/>
        </authorList>
    </citation>
    <scope>NUCLEOTIDE SEQUENCE [LARGE SCALE GENOMIC DNA]</scope>
    <source>
        <strain evidence="2 3">AJA276-08</strain>
    </source>
</reference>
<name>A0ABD3NRR3_9STRA</name>
<sequence length="420" mass="44783">MTSPSFACRLAHAASLASRPALASMGIITFRPSMSTSSSQSRPLSTSSNKGGGGGKNNVTDSAADRRLAGRRRFYADVGIAPTSPPSSSSPPNPPLSNKTEKRETADAVIDLPISAGVDGTRSAMGVVSAVSDSSVWTEMLNPVVASTAPIRHRRRPRSDGTPSPSTADPCAPPRTPPRLPSVPLAMAVASEWDAQGTHLRPAQMPLMMLCCTAIDQVASQPTSRRDGVMGYLRNDTTCYWADTNVTGDRALRRRQSTAWNRLHGSTTSGALGLPVGHDLRPASSGLRRRGREALSLGRRSTSNPTSGLPHPPLLVSRARRWVDSLDAWTLAALYSACAESKSFFVGVALIHEATTATTATDNVVVRDGRWAVGAARVEEEFNIECWGLVEGGHDYDRLNCSIQMHAASFLARTVAYSCY</sequence>
<gene>
    <name evidence="2" type="ORF">ACHAW5_001924</name>
</gene>
<proteinExistence type="predicted"/>
<protein>
    <submittedName>
        <fullName evidence="2">Uncharacterized protein</fullName>
    </submittedName>
</protein>
<organism evidence="2 3">
    <name type="scientific">Stephanodiscus triporus</name>
    <dbReference type="NCBI Taxonomy" id="2934178"/>
    <lineage>
        <taxon>Eukaryota</taxon>
        <taxon>Sar</taxon>
        <taxon>Stramenopiles</taxon>
        <taxon>Ochrophyta</taxon>
        <taxon>Bacillariophyta</taxon>
        <taxon>Coscinodiscophyceae</taxon>
        <taxon>Thalassiosirophycidae</taxon>
        <taxon>Stephanodiscales</taxon>
        <taxon>Stephanodiscaceae</taxon>
        <taxon>Stephanodiscus</taxon>
    </lineage>
</organism>
<comment type="caution">
    <text evidence="2">The sequence shown here is derived from an EMBL/GenBank/DDBJ whole genome shotgun (WGS) entry which is preliminary data.</text>
</comment>
<dbReference type="PANTHER" id="PTHR21013">
    <property type="entry name" value="ATP SYNTHASE MITOCHONDRIAL F1 COMPLEX ASSEMBLY FACTOR 2/ATP12 PROTEIN, MITOCHONDRIAL PRECURSOR"/>
    <property type="match status" value="1"/>
</dbReference>
<dbReference type="Proteomes" id="UP001530315">
    <property type="component" value="Unassembled WGS sequence"/>
</dbReference>
<dbReference type="Gene3D" id="1.10.3580.10">
    <property type="entry name" value="ATP12 ATPase"/>
    <property type="match status" value="1"/>
</dbReference>
<feature type="region of interest" description="Disordered" evidence="1">
    <location>
        <begin position="148"/>
        <end position="181"/>
    </location>
</feature>
<feature type="region of interest" description="Disordered" evidence="1">
    <location>
        <begin position="33"/>
        <end position="103"/>
    </location>
</feature>
<feature type="compositionally biased region" description="Pro residues" evidence="1">
    <location>
        <begin position="171"/>
        <end position="181"/>
    </location>
</feature>
<dbReference type="Pfam" id="PF07542">
    <property type="entry name" value="ATP12"/>
    <property type="match status" value="1"/>
</dbReference>
<feature type="compositionally biased region" description="Low complexity" evidence="1">
    <location>
        <begin position="33"/>
        <end position="49"/>
    </location>
</feature>
<dbReference type="PANTHER" id="PTHR21013:SF10">
    <property type="entry name" value="ATP SYNTHASE MITOCHONDRIAL F1 COMPLEX ASSEMBLY FACTOR 2"/>
    <property type="match status" value="1"/>
</dbReference>
<dbReference type="SUPFAM" id="SSF160909">
    <property type="entry name" value="ATP12-like"/>
    <property type="match status" value="1"/>
</dbReference>
<evidence type="ECO:0000313" key="2">
    <source>
        <dbReference type="EMBL" id="KAL3777821.1"/>
    </source>
</evidence>
<dbReference type="InterPro" id="IPR023335">
    <property type="entry name" value="ATP12_ortho_dom_sf"/>
</dbReference>
<dbReference type="AlphaFoldDB" id="A0ABD3NRR3"/>
<feature type="compositionally biased region" description="Pro residues" evidence="1">
    <location>
        <begin position="83"/>
        <end position="95"/>
    </location>
</feature>
<accession>A0ABD3NRR3</accession>
<keyword evidence="3" id="KW-1185">Reference proteome</keyword>
<evidence type="ECO:0000256" key="1">
    <source>
        <dbReference type="SAM" id="MobiDB-lite"/>
    </source>
</evidence>
<evidence type="ECO:0000313" key="3">
    <source>
        <dbReference type="Proteomes" id="UP001530315"/>
    </source>
</evidence>
<feature type="region of interest" description="Disordered" evidence="1">
    <location>
        <begin position="280"/>
        <end position="312"/>
    </location>
</feature>
<dbReference type="InterPro" id="IPR011419">
    <property type="entry name" value="ATP12_ATP_synth-F1-assembly"/>
</dbReference>
<dbReference type="EMBL" id="JALLAZ020001264">
    <property type="protein sequence ID" value="KAL3777821.1"/>
    <property type="molecule type" value="Genomic_DNA"/>
</dbReference>